<proteinExistence type="predicted"/>
<feature type="transmembrane region" description="Helical" evidence="1">
    <location>
        <begin position="146"/>
        <end position="163"/>
    </location>
</feature>
<feature type="transmembrane region" description="Helical" evidence="1">
    <location>
        <begin position="37"/>
        <end position="65"/>
    </location>
</feature>
<evidence type="ECO:0000313" key="3">
    <source>
        <dbReference type="Proteomes" id="UP000612055"/>
    </source>
</evidence>
<feature type="transmembrane region" description="Helical" evidence="1">
    <location>
        <begin position="77"/>
        <end position="96"/>
    </location>
</feature>
<comment type="caution">
    <text evidence="2">The sequence shown here is derived from an EMBL/GenBank/DDBJ whole genome shotgun (WGS) entry which is preliminary data.</text>
</comment>
<sequence>MPGGGARSSPGEEAKSWEAWHTEFLAPLRDDRGSQVFGYRVGSIVCLLLPRCVMCVLGCAVAATAATFDTALVPDPACYWVVGGSLATWVALLAWARAKRMYTGSGLKSLNTDWRWFKAVVQVASVCAVAYVLVATLILPQRGIRFAGVLITLSLVDGAYRQADVLVGLALAAVLVVLTSIGQIGLIMLNKEPAEGG</sequence>
<reference evidence="2" key="1">
    <citation type="journal article" date="2020" name="bioRxiv">
        <title>Comparative genomics of Chlamydomonas.</title>
        <authorList>
            <person name="Craig R.J."/>
            <person name="Hasan A.R."/>
            <person name="Ness R.W."/>
            <person name="Keightley P.D."/>
        </authorList>
    </citation>
    <scope>NUCLEOTIDE SEQUENCE</scope>
    <source>
        <strain evidence="2">CCAP 11/70</strain>
    </source>
</reference>
<dbReference type="AlphaFoldDB" id="A0A836BS90"/>
<evidence type="ECO:0000313" key="2">
    <source>
        <dbReference type="EMBL" id="KAG2487241.1"/>
    </source>
</evidence>
<organism evidence="2 3">
    <name type="scientific">Edaphochlamys debaryana</name>
    <dbReference type="NCBI Taxonomy" id="47281"/>
    <lineage>
        <taxon>Eukaryota</taxon>
        <taxon>Viridiplantae</taxon>
        <taxon>Chlorophyta</taxon>
        <taxon>core chlorophytes</taxon>
        <taxon>Chlorophyceae</taxon>
        <taxon>CS clade</taxon>
        <taxon>Chlamydomonadales</taxon>
        <taxon>Chlamydomonadales incertae sedis</taxon>
        <taxon>Edaphochlamys</taxon>
    </lineage>
</organism>
<feature type="transmembrane region" description="Helical" evidence="1">
    <location>
        <begin position="116"/>
        <end position="139"/>
    </location>
</feature>
<name>A0A836BS90_9CHLO</name>
<keyword evidence="1" id="KW-0812">Transmembrane</keyword>
<keyword evidence="1" id="KW-1133">Transmembrane helix</keyword>
<gene>
    <name evidence="2" type="ORF">HYH03_014083</name>
</gene>
<protein>
    <submittedName>
        <fullName evidence="2">Uncharacterized protein</fullName>
    </submittedName>
</protein>
<feature type="transmembrane region" description="Helical" evidence="1">
    <location>
        <begin position="169"/>
        <end position="189"/>
    </location>
</feature>
<dbReference type="EMBL" id="JAEHOE010000099">
    <property type="protein sequence ID" value="KAG2487241.1"/>
    <property type="molecule type" value="Genomic_DNA"/>
</dbReference>
<evidence type="ECO:0000256" key="1">
    <source>
        <dbReference type="SAM" id="Phobius"/>
    </source>
</evidence>
<keyword evidence="1" id="KW-0472">Membrane</keyword>
<accession>A0A836BS90</accession>
<keyword evidence="3" id="KW-1185">Reference proteome</keyword>
<dbReference type="Proteomes" id="UP000612055">
    <property type="component" value="Unassembled WGS sequence"/>
</dbReference>